<dbReference type="InterPro" id="IPR036388">
    <property type="entry name" value="WH-like_DNA-bd_sf"/>
</dbReference>
<organism evidence="3 4">
    <name type="scientific">Nocardia donostiensis</name>
    <dbReference type="NCBI Taxonomy" id="1538463"/>
    <lineage>
        <taxon>Bacteria</taxon>
        <taxon>Bacillati</taxon>
        <taxon>Actinomycetota</taxon>
        <taxon>Actinomycetes</taxon>
        <taxon>Mycobacteriales</taxon>
        <taxon>Nocardiaceae</taxon>
        <taxon>Nocardia</taxon>
    </lineage>
</organism>
<dbReference type="InterPro" id="IPR016032">
    <property type="entry name" value="Sig_transdc_resp-reg_C-effctor"/>
</dbReference>
<dbReference type="InterPro" id="IPR000792">
    <property type="entry name" value="Tscrpt_reg_LuxR_C"/>
</dbReference>
<dbReference type="SUPFAM" id="SSF46894">
    <property type="entry name" value="C-terminal effector domain of the bipartite response regulators"/>
    <property type="match status" value="1"/>
</dbReference>
<dbReference type="EMBL" id="MUMY01000009">
    <property type="protein sequence ID" value="ONM48437.1"/>
    <property type="molecule type" value="Genomic_DNA"/>
</dbReference>
<comment type="caution">
    <text evidence="3">The sequence shown here is derived from an EMBL/GenBank/DDBJ whole genome shotgun (WGS) entry which is preliminary data.</text>
</comment>
<feature type="compositionally biased region" description="Polar residues" evidence="1">
    <location>
        <begin position="11"/>
        <end position="22"/>
    </location>
</feature>
<dbReference type="Pfam" id="PF00196">
    <property type="entry name" value="GerE"/>
    <property type="match status" value="1"/>
</dbReference>
<feature type="region of interest" description="Disordered" evidence="1">
    <location>
        <begin position="75"/>
        <end position="101"/>
    </location>
</feature>
<name>A0A1V2TG05_9NOCA</name>
<dbReference type="Proteomes" id="UP000188836">
    <property type="component" value="Unassembled WGS sequence"/>
</dbReference>
<proteinExistence type="predicted"/>
<evidence type="ECO:0000313" key="3">
    <source>
        <dbReference type="EMBL" id="ONM48437.1"/>
    </source>
</evidence>
<protein>
    <recommendedName>
        <fullName evidence="2">HTH luxR-type domain-containing protein</fullName>
    </recommendedName>
</protein>
<feature type="domain" description="HTH luxR-type" evidence="2">
    <location>
        <begin position="2"/>
        <end position="39"/>
    </location>
</feature>
<sequence>MRLTPREIEVLNQSAPGRNNQETAENLGLRSNTIKAYLKTAIGRELPRCPPARIRGNGTSWHVNCARALIALHNTEDGTAVSHPPRQRRAGSKCSDRVHAA</sequence>
<dbReference type="AlphaFoldDB" id="A0A1V2TG05"/>
<keyword evidence="4" id="KW-1185">Reference proteome</keyword>
<reference evidence="3 4" key="1">
    <citation type="journal article" date="2016" name="Antonie Van Leeuwenhoek">
        <title>Nocardia donostiensis sp. nov., isolated from human respiratory specimens.</title>
        <authorList>
            <person name="Ercibengoa M."/>
            <person name="Bell M."/>
            <person name="Marimon J.M."/>
            <person name="Humrighouse B."/>
            <person name="Klenk H.P."/>
            <person name="Potter G."/>
            <person name="Perez-Trallero E."/>
        </authorList>
    </citation>
    <scope>NUCLEOTIDE SEQUENCE [LARGE SCALE GENOMIC DNA]</scope>
    <source>
        <strain evidence="3 4">X1655</strain>
    </source>
</reference>
<dbReference type="GO" id="GO:0006355">
    <property type="term" value="P:regulation of DNA-templated transcription"/>
    <property type="evidence" value="ECO:0007669"/>
    <property type="project" value="InterPro"/>
</dbReference>
<dbReference type="STRING" id="1538463.B0T36_05150"/>
<evidence type="ECO:0000259" key="2">
    <source>
        <dbReference type="Pfam" id="PF00196"/>
    </source>
</evidence>
<feature type="region of interest" description="Disordered" evidence="1">
    <location>
        <begin position="1"/>
        <end position="22"/>
    </location>
</feature>
<accession>A0A1V2TG05</accession>
<dbReference type="PRINTS" id="PR00038">
    <property type="entry name" value="HTHLUXR"/>
</dbReference>
<evidence type="ECO:0000256" key="1">
    <source>
        <dbReference type="SAM" id="MobiDB-lite"/>
    </source>
</evidence>
<dbReference type="Gene3D" id="1.10.10.10">
    <property type="entry name" value="Winged helix-like DNA-binding domain superfamily/Winged helix DNA-binding domain"/>
    <property type="match status" value="1"/>
</dbReference>
<gene>
    <name evidence="3" type="ORF">B0T46_12060</name>
</gene>
<evidence type="ECO:0000313" key="4">
    <source>
        <dbReference type="Proteomes" id="UP000188836"/>
    </source>
</evidence>
<dbReference type="GO" id="GO:0003677">
    <property type="term" value="F:DNA binding"/>
    <property type="evidence" value="ECO:0007669"/>
    <property type="project" value="InterPro"/>
</dbReference>